<keyword evidence="2" id="KW-1185">Reference proteome</keyword>
<evidence type="ECO:0000313" key="1">
    <source>
        <dbReference type="EMBL" id="ESK80795.1"/>
    </source>
</evidence>
<organism evidence="1 2">
    <name type="scientific">Moniliophthora roreri (strain MCA 2997)</name>
    <name type="common">Cocoa frosty pod rot fungus</name>
    <name type="synonym">Crinipellis roreri</name>
    <dbReference type="NCBI Taxonomy" id="1381753"/>
    <lineage>
        <taxon>Eukaryota</taxon>
        <taxon>Fungi</taxon>
        <taxon>Dikarya</taxon>
        <taxon>Basidiomycota</taxon>
        <taxon>Agaricomycotina</taxon>
        <taxon>Agaricomycetes</taxon>
        <taxon>Agaricomycetidae</taxon>
        <taxon>Agaricales</taxon>
        <taxon>Marasmiineae</taxon>
        <taxon>Marasmiaceae</taxon>
        <taxon>Moniliophthora</taxon>
    </lineage>
</organism>
<dbReference type="AlphaFoldDB" id="V2WKR1"/>
<gene>
    <name evidence="1" type="ORF">Moror_8496</name>
</gene>
<reference evidence="1 2" key="1">
    <citation type="journal article" date="2014" name="BMC Genomics">
        <title>Genome and secretome analysis of the hemibiotrophic fungal pathogen, Moniliophthora roreri, which causes frosty pod rot disease of cacao: mechanisms of the biotrophic and necrotrophic phases.</title>
        <authorList>
            <person name="Meinhardt L.W."/>
            <person name="Costa G.G.L."/>
            <person name="Thomazella D.P.T."/>
            <person name="Teixeira P.J.P.L."/>
            <person name="Carazzolle M.F."/>
            <person name="Schuster S.C."/>
            <person name="Carlson J.E."/>
            <person name="Guiltinan M.J."/>
            <person name="Mieczkowski P."/>
            <person name="Farmer A."/>
            <person name="Ramaraj T."/>
            <person name="Crozier J."/>
            <person name="Davis R.E."/>
            <person name="Shao J."/>
            <person name="Melnick R.L."/>
            <person name="Pereira G.A.G."/>
            <person name="Bailey B.A."/>
        </authorList>
    </citation>
    <scope>NUCLEOTIDE SEQUENCE [LARGE SCALE GENOMIC DNA]</scope>
    <source>
        <strain evidence="1 2">MCA 2997</strain>
    </source>
</reference>
<dbReference type="OrthoDB" id="2756178at2759"/>
<dbReference type="HOGENOM" id="CLU_053175_0_0_1"/>
<comment type="caution">
    <text evidence="1">The sequence shown here is derived from an EMBL/GenBank/DDBJ whole genome shotgun (WGS) entry which is preliminary data.</text>
</comment>
<accession>V2WKR1</accession>
<dbReference type="Proteomes" id="UP000017559">
    <property type="component" value="Unassembled WGS sequence"/>
</dbReference>
<evidence type="ECO:0000313" key="2">
    <source>
        <dbReference type="Proteomes" id="UP000017559"/>
    </source>
</evidence>
<dbReference type="KEGG" id="mrr:Moror_8496"/>
<name>V2WKR1_MONRO</name>
<dbReference type="EMBL" id="AWSO01002983">
    <property type="protein sequence ID" value="ESK80795.1"/>
    <property type="molecule type" value="Genomic_DNA"/>
</dbReference>
<sequence length="376" mass="43480">MVLKHHRGDIGDHTGLAGGIGHFSDDCFANAVDVPAIIMDACDTMSCGLNPFFRGLSDWFVSDTLYLSYITRDIDYRLVESAMDWINEAFGASRQVSLAIYHCLEDYTSYRGVLPRSLQYLSDFRRYQLMTRYHEWFWWDDAARKWLMELLLRAVGDPRTTEDEMTMTLDQLGRMATTFSLDADPQQREKAVVDADPTRFKSIGEDLLLQVFSTLNQLSHSDRITTTHFLACYSILNRYWIRMRHEWPDRWPEWHQPHSFIQDLDAWVSSSPEHARISRITKCVLLLDSVVRQSHVSYSVSADFSKRVLDFARMLDKTIHQWGIGPSLVNIGGSESTPWRDVYRRVVEVMVVPVEPMKVTTVEKHEVALPADFAKN</sequence>
<protein>
    <submittedName>
        <fullName evidence="1">Uncharacterized protein</fullName>
    </submittedName>
</protein>
<proteinExistence type="predicted"/>